<dbReference type="RefSeq" id="WP_003240412.1">
    <property type="nucleotide sequence ID" value="NZ_AMXN01000006.1"/>
</dbReference>
<evidence type="ECO:0000313" key="2">
    <source>
        <dbReference type="Proteomes" id="UP000011182"/>
    </source>
</evidence>
<dbReference type="Proteomes" id="UP000011182">
    <property type="component" value="Unassembled WGS sequence"/>
</dbReference>
<organism evidence="1 2">
    <name type="scientific">Bacillus inaquosorum KCTC 13429</name>
    <dbReference type="NCBI Taxonomy" id="1236548"/>
    <lineage>
        <taxon>Bacteria</taxon>
        <taxon>Bacillati</taxon>
        <taxon>Bacillota</taxon>
        <taxon>Bacilli</taxon>
        <taxon>Bacillales</taxon>
        <taxon>Bacillaceae</taxon>
        <taxon>Bacillus</taxon>
    </lineage>
</organism>
<accession>A0A9W5LGD3</accession>
<dbReference type="EMBL" id="AMXN01000006">
    <property type="protein sequence ID" value="ELS60253.1"/>
    <property type="molecule type" value="Genomic_DNA"/>
</dbReference>
<name>A0A9W5LGD3_9BACI</name>
<dbReference type="AlphaFoldDB" id="A0A9W5LGD3"/>
<gene>
    <name evidence="1" type="ORF">BSI_32510</name>
</gene>
<proteinExistence type="predicted"/>
<protein>
    <submittedName>
        <fullName evidence="1">Uncharacterized protein</fullName>
    </submittedName>
</protein>
<reference evidence="1 2" key="1">
    <citation type="journal article" date="2014" name="Syst. Appl. Microbiol.">
        <title>Genomic insights into the taxonomic status of the three subspecies of Bacillus subtilis.</title>
        <authorList>
            <person name="Yi H."/>
            <person name="Chun J."/>
            <person name="Cha C.J."/>
        </authorList>
    </citation>
    <scope>NUCLEOTIDE SEQUENCE [LARGE SCALE GENOMIC DNA]</scope>
    <source>
        <strain evidence="1 2">KCTC 13429</strain>
    </source>
</reference>
<comment type="caution">
    <text evidence="1">The sequence shown here is derived from an EMBL/GenBank/DDBJ whole genome shotgun (WGS) entry which is preliminary data.</text>
</comment>
<sequence>MDYKIINESSLINTLERHLNMDLLDDVLERLSDEMSSGYDQMIIIHVRKDNGGDMVANLYFHFRVLEENETESDDGGVLVEFVMYDPHVIRKDYEETYLKNGGRI</sequence>
<keyword evidence="2" id="KW-1185">Reference proteome</keyword>
<evidence type="ECO:0000313" key="1">
    <source>
        <dbReference type="EMBL" id="ELS60253.1"/>
    </source>
</evidence>